<accession>A0A1H7XCP6</accession>
<evidence type="ECO:0000313" key="3">
    <source>
        <dbReference type="EMBL" id="SEM31491.1"/>
    </source>
</evidence>
<feature type="compositionally biased region" description="Basic and acidic residues" evidence="1">
    <location>
        <begin position="188"/>
        <end position="201"/>
    </location>
</feature>
<feature type="chain" id="PRO_5011708901" description="YD repeat-containing protein" evidence="2">
    <location>
        <begin position="21"/>
        <end position="215"/>
    </location>
</feature>
<feature type="region of interest" description="Disordered" evidence="1">
    <location>
        <begin position="183"/>
        <end position="215"/>
    </location>
</feature>
<name>A0A1H7XCP6_AQUAM</name>
<keyword evidence="4" id="KW-1185">Reference proteome</keyword>
<dbReference type="RefSeq" id="WP_091412933.1">
    <property type="nucleotide sequence ID" value="NZ_FOAB01000014.1"/>
</dbReference>
<evidence type="ECO:0000256" key="1">
    <source>
        <dbReference type="SAM" id="MobiDB-lite"/>
    </source>
</evidence>
<dbReference type="Proteomes" id="UP000198521">
    <property type="component" value="Unassembled WGS sequence"/>
</dbReference>
<gene>
    <name evidence="3" type="ORF">SAMN04487910_4705</name>
</gene>
<keyword evidence="2" id="KW-0732">Signal</keyword>
<sequence>MKKMILFIAAMLLIGTTAQATNQELSDQVDRVTKRYRDTQPIVFVEGGIRFFVYPNGEIDFKTPRRRNYNNRDWNTRNYNTPGRTRGYRSNNRFTVRYDYYGRLRRVGITTIGYNRFDQVKRIGSVLIKYNRRGKLAKIGGLHIYYGKRGRIKHIEGNIHHTGCGFCGVDGCSITHDSHYNFNRKSNHKDWKNHNDDDNYKNRKRKKKYNNHDDD</sequence>
<dbReference type="STRING" id="1038014.SAMN04487910_4705"/>
<evidence type="ECO:0000313" key="4">
    <source>
        <dbReference type="Proteomes" id="UP000198521"/>
    </source>
</evidence>
<dbReference type="EMBL" id="FOAB01000014">
    <property type="protein sequence ID" value="SEM31491.1"/>
    <property type="molecule type" value="Genomic_DNA"/>
</dbReference>
<proteinExistence type="predicted"/>
<dbReference type="OrthoDB" id="750023at2"/>
<reference evidence="4" key="1">
    <citation type="submission" date="2016-10" db="EMBL/GenBank/DDBJ databases">
        <authorList>
            <person name="Varghese N."/>
            <person name="Submissions S."/>
        </authorList>
    </citation>
    <scope>NUCLEOTIDE SEQUENCE [LARGE SCALE GENOMIC DNA]</scope>
    <source>
        <strain evidence="4">DSM 25232 / NCIMB 14723 / 92V</strain>
    </source>
</reference>
<feature type="signal peptide" evidence="2">
    <location>
        <begin position="1"/>
        <end position="20"/>
    </location>
</feature>
<dbReference type="AlphaFoldDB" id="A0A1H7XCP6"/>
<evidence type="ECO:0008006" key="5">
    <source>
        <dbReference type="Google" id="ProtNLM"/>
    </source>
</evidence>
<protein>
    <recommendedName>
        <fullName evidence="5">YD repeat-containing protein</fullName>
    </recommendedName>
</protein>
<organism evidence="3 4">
    <name type="scientific">Aquimarina amphilecti</name>
    <dbReference type="NCBI Taxonomy" id="1038014"/>
    <lineage>
        <taxon>Bacteria</taxon>
        <taxon>Pseudomonadati</taxon>
        <taxon>Bacteroidota</taxon>
        <taxon>Flavobacteriia</taxon>
        <taxon>Flavobacteriales</taxon>
        <taxon>Flavobacteriaceae</taxon>
        <taxon>Aquimarina</taxon>
    </lineage>
</organism>
<evidence type="ECO:0000256" key="2">
    <source>
        <dbReference type="SAM" id="SignalP"/>
    </source>
</evidence>